<gene>
    <name evidence="3" type="ORF">CO145_02415</name>
</gene>
<dbReference type="AlphaFoldDB" id="A0A2M7Z4P7"/>
<dbReference type="InterPro" id="IPR025420">
    <property type="entry name" value="DUF4143"/>
</dbReference>
<dbReference type="InterPro" id="IPR041682">
    <property type="entry name" value="AAA_14"/>
</dbReference>
<comment type="caution">
    <text evidence="3">The sequence shown here is derived from an EMBL/GenBank/DDBJ whole genome shotgun (WGS) entry which is preliminary data.</text>
</comment>
<evidence type="ECO:0000259" key="1">
    <source>
        <dbReference type="Pfam" id="PF13173"/>
    </source>
</evidence>
<accession>A0A2M7Z4P7</accession>
<feature type="domain" description="DUF4143" evidence="2">
    <location>
        <begin position="230"/>
        <end position="365"/>
    </location>
</feature>
<evidence type="ECO:0000259" key="2">
    <source>
        <dbReference type="Pfam" id="PF13635"/>
    </source>
</evidence>
<feature type="domain" description="AAA" evidence="1">
    <location>
        <begin position="42"/>
        <end position="173"/>
    </location>
</feature>
<dbReference type="SUPFAM" id="SSF52540">
    <property type="entry name" value="P-loop containing nucleoside triphosphate hydrolases"/>
    <property type="match status" value="1"/>
</dbReference>
<reference evidence="4" key="1">
    <citation type="submission" date="2017-09" db="EMBL/GenBank/DDBJ databases">
        <title>Depth-based differentiation of microbial function through sediment-hosted aquifers and enrichment of novel symbionts in the deep terrestrial subsurface.</title>
        <authorList>
            <person name="Probst A.J."/>
            <person name="Ladd B."/>
            <person name="Jarett J.K."/>
            <person name="Geller-Mcgrath D.E."/>
            <person name="Sieber C.M.K."/>
            <person name="Emerson J.B."/>
            <person name="Anantharaman K."/>
            <person name="Thomas B.C."/>
            <person name="Malmstrom R."/>
            <person name="Stieglmeier M."/>
            <person name="Klingl A."/>
            <person name="Woyke T."/>
            <person name="Ryan C.M."/>
            <person name="Banfield J.F."/>
        </authorList>
    </citation>
    <scope>NUCLEOTIDE SEQUENCE [LARGE SCALE GENOMIC DNA]</scope>
</reference>
<dbReference type="PANTHER" id="PTHR33295">
    <property type="entry name" value="ATPASE"/>
    <property type="match status" value="1"/>
</dbReference>
<dbReference type="Proteomes" id="UP000231034">
    <property type="component" value="Unassembled WGS sequence"/>
</dbReference>
<dbReference type="Gene3D" id="3.40.50.300">
    <property type="entry name" value="P-loop containing nucleotide triphosphate hydrolases"/>
    <property type="match status" value="1"/>
</dbReference>
<protein>
    <submittedName>
        <fullName evidence="3">Uncharacterized protein</fullName>
    </submittedName>
</protein>
<dbReference type="PANTHER" id="PTHR33295:SF8">
    <property type="entry name" value="AAA+ ATPASE DOMAIN-CONTAINING PROTEIN"/>
    <property type="match status" value="1"/>
</dbReference>
<dbReference type="InterPro" id="IPR027417">
    <property type="entry name" value="P-loop_NTPase"/>
</dbReference>
<sequence length="417" mass="49807">MTLLERILKQNLWWEKKEIEEIRDYKERFLLKEIWEYLKDPQIIAILGLRRTGKTVLLLQIIKRLLKGISPKKILYFSFDEILGKDPEVIEKILEIYENEILKENLKNVYIFFDEINHLENWQIILKRFYDLKRNIKFFISGSSSIYLKKTKESLAGRIYEFNLPPLDFKEFLYLKGIEIKDIFLQRLTLKKELNKYFFSGSFPEIINESDFLKVKKYVNSVIEKIIFYDIPKVYEIAEPEVLKTILSFVAQKPGMLMEYQTLASNLGISYQTISKYVGYLEKSFLIKLIYNFRGSPIARARKLKKAYLGSINLISGFLDSEKELFEKLPFLAENLVCLYLDARWFWKKYTEIDFYHQKTAIEVKYGETKPDIKNAILAAKTLKSQKLLIITKDIEEKKKSIEFIPLWKWLLKRRDY</sequence>
<organism evidence="3 4">
    <name type="scientific">Candidatus Nealsonbacteria bacterium CG_4_9_14_3_um_filter_37_13</name>
    <dbReference type="NCBI Taxonomy" id="1974695"/>
    <lineage>
        <taxon>Bacteria</taxon>
        <taxon>Candidatus Nealsoniibacteriota</taxon>
    </lineage>
</organism>
<dbReference type="Pfam" id="PF13635">
    <property type="entry name" value="DUF4143"/>
    <property type="match status" value="1"/>
</dbReference>
<dbReference type="Pfam" id="PF13173">
    <property type="entry name" value="AAA_14"/>
    <property type="match status" value="1"/>
</dbReference>
<evidence type="ECO:0000313" key="4">
    <source>
        <dbReference type="Proteomes" id="UP000231034"/>
    </source>
</evidence>
<evidence type="ECO:0000313" key="3">
    <source>
        <dbReference type="EMBL" id="PJA84090.1"/>
    </source>
</evidence>
<proteinExistence type="predicted"/>
<dbReference type="EMBL" id="PFVR01000085">
    <property type="protein sequence ID" value="PJA84090.1"/>
    <property type="molecule type" value="Genomic_DNA"/>
</dbReference>
<name>A0A2M7Z4P7_9BACT</name>